<dbReference type="GO" id="GO:0016807">
    <property type="term" value="F:cysteine-type carboxypeptidase activity"/>
    <property type="evidence" value="ECO:0007669"/>
    <property type="project" value="TreeGrafter"/>
</dbReference>
<dbReference type="InterPro" id="IPR007518">
    <property type="entry name" value="MINDY"/>
</dbReference>
<dbReference type="InterPro" id="IPR036844">
    <property type="entry name" value="Hint_dom_sf"/>
</dbReference>
<keyword evidence="4" id="KW-0472">Membrane</keyword>
<dbReference type="InterPro" id="IPR001657">
    <property type="entry name" value="Hedgehog"/>
</dbReference>
<protein>
    <submittedName>
        <fullName evidence="7">Protein FAM63A</fullName>
    </submittedName>
</protein>
<dbReference type="PANTHER" id="PTHR18063:SF6">
    <property type="entry name" value="UBIQUITIN CARBOXYL-TERMINAL HYDROLASE"/>
    <property type="match status" value="1"/>
</dbReference>
<accession>A0A0V1E3A4</accession>
<proteinExistence type="inferred from homology"/>
<dbReference type="GO" id="GO:0005829">
    <property type="term" value="C:cytosol"/>
    <property type="evidence" value="ECO:0007669"/>
    <property type="project" value="TreeGrafter"/>
</dbReference>
<dbReference type="Pfam" id="PF04424">
    <property type="entry name" value="MINDY_DUB"/>
    <property type="match status" value="1"/>
</dbReference>
<dbReference type="Gene3D" id="2.170.16.10">
    <property type="entry name" value="Hedgehog/Intein (Hint) domain"/>
    <property type="match status" value="1"/>
</dbReference>
<dbReference type="GO" id="GO:0004843">
    <property type="term" value="F:cysteine-type deubiquitinase activity"/>
    <property type="evidence" value="ECO:0007669"/>
    <property type="project" value="InterPro"/>
</dbReference>
<dbReference type="InterPro" id="IPR001767">
    <property type="entry name" value="Hedgehog_Hint"/>
</dbReference>
<dbReference type="Proteomes" id="UP000054632">
    <property type="component" value="Unassembled WGS sequence"/>
</dbReference>
<sequence>MSMLLVWCSGTPEAEETESRQAKRLISVAISQAELPIPTTSTRLSSNPSGRRYSILCITLPFNHPMSVFGMIDAFLYLDHFCIEMDMFDQLELISIFLQVIHQLRVSLEILNGQLAIGLKKKYGSRPGLPFGPVFHQSLGCTLKGWIFTLPNHYSAYSLLLCMMFIVVCVCFLINQALASTFDPAEFSIFQCQSHEALSIQGRGTGFVKLSCAKPVACSKTQNCKMTTFNATCSGANEYVHGIIKLPEHKINQICCQLADIPSSLTINERCFTDSITNQTLAEVQSALNEKERLPYSYLARDDYAPAFVKLFRLAHQSDGVRIVKKIKAVQHGYLITSCQLDCIDSTTLTNGSVPPEEDILCDETCKMLLEKNRENNAVTSVEVNPTSLPEVQLTGEPVIADNALVPRIADAGAGGSVVQADGKLEGRHATNLASSASSSGNSAPGQWQPCSYCGPFIPRAALNSAINPIPSATNPIGGGCFSADMHVRTTHSQIRMDQLQLDDIVFVDPVEQQPIFSMLHHDPVAEVDFIIIKTETNRSLSLTPNHLIPIVPCQRGILHAEKLEATVNRYSKFAHRAEQDQCVLMAYDGLVKTEKIVTISQRRLRGIFSPLTEKGTIVVNDFVVSCYSTCESHALQKLFHNSIRHVSRMLRNALFTVQPVSSTTTPLVDFTFDQIAEIYLKSLYKLMHWTVSMTILNNFGGNFSGCLFMSDSYISTSVSENETEVQSSQLATAVQDGAEEPDNLNPVEANVPAEEFQSQQSRTVADTQSEDFSAVDELIHHVKWIIWHGRSVPIITQNENGPCPLLAIVNLLFLRGRLTLPPGTELVTARQLMNQIGETFIQCGFNGNHRQDFEQNLFDAFSVLPKLSTGLDVNVKFSGVFDFEYTSECIVFDLLNIRLCHGWLPEPEDPEIMLAVSDLSYNQLVEKIVAQTSEDDSLSNVNAFFLQSFLEQSASQLSQNGLSSLLRELLEDELAVFFRNNHFSVITKHEGTLFLLLTDQGFLKETDYVWETLDTIDGDSQFVDTEFRLAKAKSEEKCLQDGGKQIENDFLLAMSLSEEGAGPYARVKEPVDDFHFAEQFQRKENEAVLHDSNDLTAGRNAAVENPVQGDNMLTSTTATPRVEKCRIL</sequence>
<dbReference type="GO" id="GO:0016540">
    <property type="term" value="P:protein autoprocessing"/>
    <property type="evidence" value="ECO:0007669"/>
    <property type="project" value="InterPro"/>
</dbReference>
<evidence type="ECO:0000313" key="8">
    <source>
        <dbReference type="Proteomes" id="UP000054632"/>
    </source>
</evidence>
<dbReference type="SUPFAM" id="SSF51294">
    <property type="entry name" value="Hedgehog/intein (Hint) domain"/>
    <property type="match status" value="1"/>
</dbReference>
<evidence type="ECO:0000313" key="7">
    <source>
        <dbReference type="EMBL" id="KRY68309.1"/>
    </source>
</evidence>
<evidence type="ECO:0000256" key="1">
    <source>
        <dbReference type="ARBA" id="ARBA00006616"/>
    </source>
</evidence>
<dbReference type="InterPro" id="IPR033979">
    <property type="entry name" value="MINDY_domain"/>
</dbReference>
<comment type="similarity">
    <text evidence="1">Belongs to the MINDY deubiquitinase family. FAM63 subfamily.</text>
</comment>
<dbReference type="Pfam" id="PF01079">
    <property type="entry name" value="Hint"/>
    <property type="match status" value="1"/>
</dbReference>
<dbReference type="SMART" id="SM00306">
    <property type="entry name" value="HintN"/>
    <property type="match status" value="1"/>
</dbReference>
<dbReference type="SMART" id="SM00305">
    <property type="entry name" value="HintC"/>
    <property type="match status" value="1"/>
</dbReference>
<evidence type="ECO:0000259" key="6">
    <source>
        <dbReference type="SMART" id="SM00306"/>
    </source>
</evidence>
<evidence type="ECO:0000256" key="4">
    <source>
        <dbReference type="SAM" id="Phobius"/>
    </source>
</evidence>
<name>A0A0V1E3A4_TRIPS</name>
<evidence type="ECO:0000259" key="5">
    <source>
        <dbReference type="SMART" id="SM00305"/>
    </source>
</evidence>
<dbReference type="InterPro" id="IPR003586">
    <property type="entry name" value="Hint_dom_C"/>
</dbReference>
<feature type="transmembrane region" description="Helical" evidence="4">
    <location>
        <begin position="154"/>
        <end position="175"/>
    </location>
</feature>
<dbReference type="InterPro" id="IPR003587">
    <property type="entry name" value="Hint_dom_N"/>
</dbReference>
<feature type="domain" description="Hint" evidence="6">
    <location>
        <begin position="479"/>
        <end position="588"/>
    </location>
</feature>
<keyword evidence="4" id="KW-0812">Transmembrane</keyword>
<feature type="domain" description="Hint" evidence="5">
    <location>
        <begin position="589"/>
        <end position="633"/>
    </location>
</feature>
<comment type="caution">
    <text evidence="7">The sequence shown here is derived from an EMBL/GenBank/DDBJ whole genome shotgun (WGS) entry which is preliminary data.</text>
</comment>
<evidence type="ECO:0000256" key="3">
    <source>
        <dbReference type="ARBA" id="ARBA00022729"/>
    </source>
</evidence>
<dbReference type="EMBL" id="JYDR01000114">
    <property type="protein sequence ID" value="KRY68309.1"/>
    <property type="molecule type" value="Genomic_DNA"/>
</dbReference>
<reference evidence="7 8" key="1">
    <citation type="submission" date="2015-01" db="EMBL/GenBank/DDBJ databases">
        <title>Evolution of Trichinella species and genotypes.</title>
        <authorList>
            <person name="Korhonen P.K."/>
            <person name="Edoardo P."/>
            <person name="Giuseppe L.R."/>
            <person name="Gasser R.B."/>
        </authorList>
    </citation>
    <scope>NUCLEOTIDE SEQUENCE [LARGE SCALE GENOMIC DNA]</scope>
    <source>
        <strain evidence="7">ISS13</strain>
    </source>
</reference>
<dbReference type="EMBL" id="JYDR01000114">
    <property type="protein sequence ID" value="KRY68311.1"/>
    <property type="molecule type" value="Genomic_DNA"/>
</dbReference>
<dbReference type="PANTHER" id="PTHR18063">
    <property type="entry name" value="NF-E2 INDUCIBLE PROTEIN"/>
    <property type="match status" value="1"/>
</dbReference>
<dbReference type="GO" id="GO:0071944">
    <property type="term" value="C:cell periphery"/>
    <property type="evidence" value="ECO:0007669"/>
    <property type="project" value="TreeGrafter"/>
</dbReference>
<dbReference type="GO" id="GO:1990380">
    <property type="term" value="F:K48-linked deubiquitinase activity"/>
    <property type="evidence" value="ECO:0007669"/>
    <property type="project" value="InterPro"/>
</dbReference>
<keyword evidence="4" id="KW-1133">Transmembrane helix</keyword>
<dbReference type="GO" id="GO:0007267">
    <property type="term" value="P:cell-cell signaling"/>
    <property type="evidence" value="ECO:0007669"/>
    <property type="project" value="InterPro"/>
</dbReference>
<dbReference type="CDD" id="cd00081">
    <property type="entry name" value="Hint"/>
    <property type="match status" value="1"/>
</dbReference>
<dbReference type="GO" id="GO:0071108">
    <property type="term" value="P:protein K48-linked deubiquitination"/>
    <property type="evidence" value="ECO:0007669"/>
    <property type="project" value="TreeGrafter"/>
</dbReference>
<evidence type="ECO:0000256" key="2">
    <source>
        <dbReference type="ARBA" id="ARBA00022473"/>
    </source>
</evidence>
<organism evidence="7 8">
    <name type="scientific">Trichinella pseudospiralis</name>
    <name type="common">Parasitic roundworm</name>
    <dbReference type="NCBI Taxonomy" id="6337"/>
    <lineage>
        <taxon>Eukaryota</taxon>
        <taxon>Metazoa</taxon>
        <taxon>Ecdysozoa</taxon>
        <taxon>Nematoda</taxon>
        <taxon>Enoplea</taxon>
        <taxon>Dorylaimia</taxon>
        <taxon>Trichinellida</taxon>
        <taxon>Trichinellidae</taxon>
        <taxon>Trichinella</taxon>
    </lineage>
</organism>
<gene>
    <name evidence="7" type="primary">Fam63a</name>
    <name evidence="7" type="ORF">T4A_8392</name>
</gene>
<keyword evidence="3" id="KW-0732">Signal</keyword>
<dbReference type="AlphaFoldDB" id="A0A0V1E3A4"/>
<keyword evidence="2" id="KW-0217">Developmental protein</keyword>
<dbReference type="PRINTS" id="PR00632">
    <property type="entry name" value="SONICHHOG"/>
</dbReference>